<dbReference type="OMA" id="ACAAEHK"/>
<accession>A0A7N0V9V4</accession>
<dbReference type="PANTHER" id="PTHR38378">
    <property type="entry name" value="MYOSIN HEAVY CHAIN-LIKE PROTEIN"/>
    <property type="match status" value="1"/>
</dbReference>
<protein>
    <submittedName>
        <fullName evidence="3">Uncharacterized protein</fullName>
    </submittedName>
</protein>
<evidence type="ECO:0000313" key="3">
    <source>
        <dbReference type="EnsemblPlants" id="Kaladp0227s0001.1.v1.1"/>
    </source>
</evidence>
<keyword evidence="1" id="KW-0175">Coiled coil</keyword>
<dbReference type="EnsemblPlants" id="Kaladp0227s0001.1.v1.1">
    <property type="protein sequence ID" value="Kaladp0227s0001.1.v1.1"/>
    <property type="gene ID" value="Kaladp0227s0001.v1.1"/>
</dbReference>
<feature type="region of interest" description="Disordered" evidence="2">
    <location>
        <begin position="297"/>
        <end position="323"/>
    </location>
</feature>
<feature type="region of interest" description="Disordered" evidence="2">
    <location>
        <begin position="1"/>
        <end position="24"/>
    </location>
</feature>
<evidence type="ECO:0000256" key="2">
    <source>
        <dbReference type="SAM" id="MobiDB-lite"/>
    </source>
</evidence>
<feature type="coiled-coil region" evidence="1">
    <location>
        <begin position="151"/>
        <end position="178"/>
    </location>
</feature>
<dbReference type="Gramene" id="Kaladp0227s0001.1.v1.1">
    <property type="protein sequence ID" value="Kaladp0227s0001.1.v1.1"/>
    <property type="gene ID" value="Kaladp0227s0001.v1.1"/>
</dbReference>
<dbReference type="AlphaFoldDB" id="A0A7N0V9V4"/>
<keyword evidence="4" id="KW-1185">Reference proteome</keyword>
<name>A0A7N0V9V4_KALFE</name>
<evidence type="ECO:0000256" key="1">
    <source>
        <dbReference type="SAM" id="Coils"/>
    </source>
</evidence>
<dbReference type="Proteomes" id="UP000594263">
    <property type="component" value="Unplaced"/>
</dbReference>
<feature type="coiled-coil region" evidence="1">
    <location>
        <begin position="226"/>
        <end position="267"/>
    </location>
</feature>
<reference evidence="3" key="1">
    <citation type="submission" date="2021-01" db="UniProtKB">
        <authorList>
            <consortium name="EnsemblPlants"/>
        </authorList>
    </citation>
    <scope>IDENTIFICATION</scope>
</reference>
<sequence length="323" mass="35796">MSKLRAFSSPELAPMSDGNGETSSLEGVASNVMVLLKLIQEQNKAAIEENNGRSTQRVAGMLAILDDVRNRIEKAQNSIGKKKKKEAELRRCNTELRRSNIPPQGMRSPDAAGDEKARLRKELMASLAAKKSMEIMCSSLGKEKEIMATELSRKVGEVAGLEELVNDLKAQNASLLAKVQTCAAVHKDKKSAGAERVPEPAGNNAAALQERNRTLSDQLLKSLDGYRTLKRKLKDMQAENAELRRTIEDMKMEVNAGLKQIREYQQNMAVVGEQHKIGEDEISSIENLFENLRMKVSKHQPKKRECVKSESEINTSKPTSVLA</sequence>
<feature type="compositionally biased region" description="Polar residues" evidence="2">
    <location>
        <begin position="312"/>
        <end position="323"/>
    </location>
</feature>
<dbReference type="PANTHER" id="PTHR38378:SF3">
    <property type="entry name" value="MYOSIN HEAVY CHAIN-LIKE PROTEIN"/>
    <property type="match status" value="1"/>
</dbReference>
<proteinExistence type="predicted"/>
<evidence type="ECO:0000313" key="4">
    <source>
        <dbReference type="Proteomes" id="UP000594263"/>
    </source>
</evidence>
<organism evidence="3 4">
    <name type="scientific">Kalanchoe fedtschenkoi</name>
    <name type="common">Lavender scallops</name>
    <name type="synonym">South American air plant</name>
    <dbReference type="NCBI Taxonomy" id="63787"/>
    <lineage>
        <taxon>Eukaryota</taxon>
        <taxon>Viridiplantae</taxon>
        <taxon>Streptophyta</taxon>
        <taxon>Embryophyta</taxon>
        <taxon>Tracheophyta</taxon>
        <taxon>Spermatophyta</taxon>
        <taxon>Magnoliopsida</taxon>
        <taxon>eudicotyledons</taxon>
        <taxon>Gunneridae</taxon>
        <taxon>Pentapetalae</taxon>
        <taxon>Saxifragales</taxon>
        <taxon>Crassulaceae</taxon>
        <taxon>Kalanchoe</taxon>
    </lineage>
</organism>